<dbReference type="InterPro" id="IPR017451">
    <property type="entry name" value="F-box-assoc_interact_dom"/>
</dbReference>
<evidence type="ECO:0000313" key="3">
    <source>
        <dbReference type="Proteomes" id="UP001237642"/>
    </source>
</evidence>
<dbReference type="InterPro" id="IPR013187">
    <property type="entry name" value="F-box-assoc_dom_typ3"/>
</dbReference>
<accession>A0AAD8M068</accession>
<evidence type="ECO:0000259" key="1">
    <source>
        <dbReference type="Pfam" id="PF08268"/>
    </source>
</evidence>
<reference evidence="2" key="2">
    <citation type="submission" date="2023-05" db="EMBL/GenBank/DDBJ databases">
        <authorList>
            <person name="Schelkunov M.I."/>
        </authorList>
    </citation>
    <scope>NUCLEOTIDE SEQUENCE</scope>
    <source>
        <strain evidence="2">Hsosn_3</strain>
        <tissue evidence="2">Leaf</tissue>
    </source>
</reference>
<dbReference type="EMBL" id="JAUIZM010000011">
    <property type="protein sequence ID" value="KAK1354753.1"/>
    <property type="molecule type" value="Genomic_DNA"/>
</dbReference>
<dbReference type="Proteomes" id="UP001237642">
    <property type="component" value="Unassembled WGS sequence"/>
</dbReference>
<sequence>MIWSRYKYKLDSPKLTTIIGSIDGLVCFSNCYADDYSKPIEIFIWNPATKQCLKIPPLPDESDSRYMYDFVGFGYDLTANDFKVMYATCFEHNEPQPLVGYVFSCSSGCWRKIVPSNFLYNDDPVKHYCQSATVINGSPYWWVVLAESLIIITFDVRQEIYRRLPDLGFIDNITGKTFNMMNLRDSLVVMFCDDTVKPSFFSEQVDVYVFNEECSIWNKKSIGPIMTKELTTPSRVYYLVECFTNGDILFVSDDLELTCINLENNTVDNLKSLGKEGYLCLSQCYCGCPYSESLVSVKGMESSNDKDDHEGILFLTPFASNLIRKESRPQRNKEIDEAIEAAEKDVKDMEDDEEAHED</sequence>
<protein>
    <recommendedName>
        <fullName evidence="1">F-box associated beta-propeller type 3 domain-containing protein</fullName>
    </recommendedName>
</protein>
<feature type="domain" description="F-box associated beta-propeller type 3" evidence="1">
    <location>
        <begin position="12"/>
        <end position="268"/>
    </location>
</feature>
<dbReference type="InterPro" id="IPR050796">
    <property type="entry name" value="SCF_F-box_component"/>
</dbReference>
<dbReference type="PANTHER" id="PTHR31672">
    <property type="entry name" value="BNACNNG10540D PROTEIN"/>
    <property type="match status" value="1"/>
</dbReference>
<dbReference type="NCBIfam" id="TIGR01640">
    <property type="entry name" value="F_box_assoc_1"/>
    <property type="match status" value="1"/>
</dbReference>
<organism evidence="2 3">
    <name type="scientific">Heracleum sosnowskyi</name>
    <dbReference type="NCBI Taxonomy" id="360622"/>
    <lineage>
        <taxon>Eukaryota</taxon>
        <taxon>Viridiplantae</taxon>
        <taxon>Streptophyta</taxon>
        <taxon>Embryophyta</taxon>
        <taxon>Tracheophyta</taxon>
        <taxon>Spermatophyta</taxon>
        <taxon>Magnoliopsida</taxon>
        <taxon>eudicotyledons</taxon>
        <taxon>Gunneridae</taxon>
        <taxon>Pentapetalae</taxon>
        <taxon>asterids</taxon>
        <taxon>campanulids</taxon>
        <taxon>Apiales</taxon>
        <taxon>Apiaceae</taxon>
        <taxon>Apioideae</taxon>
        <taxon>apioid superclade</taxon>
        <taxon>Tordylieae</taxon>
        <taxon>Tordyliinae</taxon>
        <taxon>Heracleum</taxon>
    </lineage>
</organism>
<gene>
    <name evidence="2" type="ORF">POM88_048009</name>
</gene>
<proteinExistence type="predicted"/>
<keyword evidence="3" id="KW-1185">Reference proteome</keyword>
<name>A0AAD8M068_9APIA</name>
<dbReference type="PANTHER" id="PTHR31672:SF13">
    <property type="entry name" value="F-BOX PROTEIN CPR30-LIKE"/>
    <property type="match status" value="1"/>
</dbReference>
<dbReference type="Pfam" id="PF08268">
    <property type="entry name" value="FBA_3"/>
    <property type="match status" value="1"/>
</dbReference>
<dbReference type="SUPFAM" id="SSF50965">
    <property type="entry name" value="Galactose oxidase, central domain"/>
    <property type="match status" value="1"/>
</dbReference>
<dbReference type="InterPro" id="IPR011043">
    <property type="entry name" value="Gal_Oxase/kelch_b-propeller"/>
</dbReference>
<comment type="caution">
    <text evidence="2">The sequence shown here is derived from an EMBL/GenBank/DDBJ whole genome shotgun (WGS) entry which is preliminary data.</text>
</comment>
<dbReference type="AlphaFoldDB" id="A0AAD8M068"/>
<evidence type="ECO:0000313" key="2">
    <source>
        <dbReference type="EMBL" id="KAK1354753.1"/>
    </source>
</evidence>
<reference evidence="2" key="1">
    <citation type="submission" date="2023-02" db="EMBL/GenBank/DDBJ databases">
        <title>Genome of toxic invasive species Heracleum sosnowskyi carries increased number of genes despite the absence of recent whole-genome duplications.</title>
        <authorList>
            <person name="Schelkunov M."/>
            <person name="Shtratnikova V."/>
            <person name="Makarenko M."/>
            <person name="Klepikova A."/>
            <person name="Omelchenko D."/>
            <person name="Novikova G."/>
            <person name="Obukhova E."/>
            <person name="Bogdanov V."/>
            <person name="Penin A."/>
            <person name="Logacheva M."/>
        </authorList>
    </citation>
    <scope>NUCLEOTIDE SEQUENCE</scope>
    <source>
        <strain evidence="2">Hsosn_3</strain>
        <tissue evidence="2">Leaf</tissue>
    </source>
</reference>